<gene>
    <name evidence="2" type="ORF">HNY73_006165</name>
</gene>
<feature type="region of interest" description="Disordered" evidence="1">
    <location>
        <begin position="310"/>
        <end position="335"/>
    </location>
</feature>
<evidence type="ECO:0000256" key="1">
    <source>
        <dbReference type="SAM" id="MobiDB-lite"/>
    </source>
</evidence>
<dbReference type="AlphaFoldDB" id="A0A8T0FRD6"/>
<dbReference type="Proteomes" id="UP000807504">
    <property type="component" value="Unassembled WGS sequence"/>
</dbReference>
<accession>A0A8T0FRD6</accession>
<proteinExistence type="predicted"/>
<feature type="compositionally biased region" description="Polar residues" evidence="1">
    <location>
        <begin position="310"/>
        <end position="320"/>
    </location>
</feature>
<sequence length="926" mass="103252">MSNKSRFKKDYLKYDIHESSDFPNMSEHLTDSNILKSRKTYLRKRKSGSLSVCSENSGSFSAIVEELCPEKNYKCATSITNCSYSKNNYQKDVDSEFCLFSDEATDNNISGSADNLKDDVSSILGTVSSASNYQRTRKNLKNHINNEQNNSEETFKSSLNEENSNSVADANELKSANDFLNPNQATFSVKQSSLLSENSQANHTRINKSDGSANELPQKSTVQMGKPVGFLGFGKANFFENPLINQSMFSLIDLVKKFSVRNNETGAKNAPTSKKIKEECELAPLKKESVANSASSSKINSFDNKTLKSTVSVRKSSKNANELGEKSDVKTPSKSIQKRNIRSFDIIEKSVDMIGCVRNTDIPKKSGAKIPSKAVHSENIKRSVIVFKKFDFKNKFVRNNVKAKIKSSINHTSTNLHLARNETTGKIQSDCDGKRIEKLSSLHSTSQNQFLNNIPTIFAPKPPVSQETTPLFVRSVNTSVADSYSIQNDSQAVLYGNFDDLAVPCSSTIKSSTRTYSNLHLARNGTTGKIQSDCDGKRIEKLSSLHNTSHNQFLNNIPTIFAPKPPVCRETTPLFVRSVNTSVADSHSIQNDNQAVLYGNFDPYSSTIKSSITRTSSNLHLARNGTTGKIQSDCDGKRIQKLSSLHNTSQNQFLNNIPTIFAPKPPISQEMTPLFVRSVNTSVADSHSIQNDNQAVLYGNFYDLAVPCSSALSNNHSSFDANTFLVNPVHHKQKVRTGSLMSHSVSIEQRVNRYFQRTENMCILRKQDMAAEIFSRHLSLQNLTVSKLCNSPQITVVFSDYLNDFVGIPPDYHDDNKGYEFPENFETENLLSVVKDFVHSIIFCIIPKDGPKPLNISYLQIIDAAVHKMSVRENAIVLQVFGKNSSLENSFEKITFKLDDVLTKLDFVALLVIFHEYKSRQITSNI</sequence>
<dbReference type="EMBL" id="JABXBU010000011">
    <property type="protein sequence ID" value="KAF8791273.1"/>
    <property type="molecule type" value="Genomic_DNA"/>
</dbReference>
<feature type="region of interest" description="Disordered" evidence="1">
    <location>
        <begin position="191"/>
        <end position="218"/>
    </location>
</feature>
<comment type="caution">
    <text evidence="2">The sequence shown here is derived from an EMBL/GenBank/DDBJ whole genome shotgun (WGS) entry which is preliminary data.</text>
</comment>
<feature type="region of interest" description="Disordered" evidence="1">
    <location>
        <begin position="142"/>
        <end position="167"/>
    </location>
</feature>
<reference evidence="2" key="1">
    <citation type="journal article" date="2020" name="bioRxiv">
        <title>Chromosome-level reference genome of the European wasp spider Argiope bruennichi: a resource for studies on range expansion and evolutionary adaptation.</title>
        <authorList>
            <person name="Sheffer M.M."/>
            <person name="Hoppe A."/>
            <person name="Krehenwinkel H."/>
            <person name="Uhl G."/>
            <person name="Kuss A.W."/>
            <person name="Jensen L."/>
            <person name="Jensen C."/>
            <person name="Gillespie R.G."/>
            <person name="Hoff K.J."/>
            <person name="Prost S."/>
        </authorList>
    </citation>
    <scope>NUCLEOTIDE SEQUENCE</scope>
</reference>
<reference evidence="2" key="2">
    <citation type="submission" date="2020-06" db="EMBL/GenBank/DDBJ databases">
        <authorList>
            <person name="Sheffer M."/>
        </authorList>
    </citation>
    <scope>NUCLEOTIDE SEQUENCE</scope>
</reference>
<name>A0A8T0FRD6_ARGBR</name>
<organism evidence="2 3">
    <name type="scientific">Argiope bruennichi</name>
    <name type="common">Wasp spider</name>
    <name type="synonym">Aranea bruennichi</name>
    <dbReference type="NCBI Taxonomy" id="94029"/>
    <lineage>
        <taxon>Eukaryota</taxon>
        <taxon>Metazoa</taxon>
        <taxon>Ecdysozoa</taxon>
        <taxon>Arthropoda</taxon>
        <taxon>Chelicerata</taxon>
        <taxon>Arachnida</taxon>
        <taxon>Araneae</taxon>
        <taxon>Araneomorphae</taxon>
        <taxon>Entelegynae</taxon>
        <taxon>Araneoidea</taxon>
        <taxon>Araneidae</taxon>
        <taxon>Argiope</taxon>
    </lineage>
</organism>
<evidence type="ECO:0000313" key="2">
    <source>
        <dbReference type="EMBL" id="KAF8791273.1"/>
    </source>
</evidence>
<protein>
    <submittedName>
        <fullName evidence="2">Uncharacterized protein</fullName>
    </submittedName>
</protein>
<evidence type="ECO:0000313" key="3">
    <source>
        <dbReference type="Proteomes" id="UP000807504"/>
    </source>
</evidence>
<keyword evidence="3" id="KW-1185">Reference proteome</keyword>